<dbReference type="STRING" id="1520.LF65_03845"/>
<dbReference type="Gene3D" id="1.10.10.10">
    <property type="entry name" value="Winged helix-like DNA-binding domain superfamily/Winged helix DNA-binding domain"/>
    <property type="match status" value="1"/>
</dbReference>
<dbReference type="Pfam" id="PF00027">
    <property type="entry name" value="cNMP_binding"/>
    <property type="match status" value="1"/>
</dbReference>
<evidence type="ECO:0000313" key="7">
    <source>
        <dbReference type="EMBL" id="NRV10871.1"/>
    </source>
</evidence>
<keyword evidence="1" id="KW-0805">Transcription regulation</keyword>
<keyword evidence="2" id="KW-0238">DNA-binding</keyword>
<keyword evidence="3" id="KW-0804">Transcription</keyword>
<dbReference type="InterPro" id="IPR018490">
    <property type="entry name" value="cNMP-bd_dom_sf"/>
</dbReference>
<dbReference type="PANTHER" id="PTHR24567:SF26">
    <property type="entry name" value="REGULATORY PROTEIN YEIL"/>
    <property type="match status" value="1"/>
</dbReference>
<dbReference type="KEGG" id="cbei:LF65_03845"/>
<dbReference type="GO" id="GO:0003677">
    <property type="term" value="F:DNA binding"/>
    <property type="evidence" value="ECO:0007669"/>
    <property type="project" value="UniProtKB-KW"/>
</dbReference>
<dbReference type="GO" id="GO:0003700">
    <property type="term" value="F:DNA-binding transcription factor activity"/>
    <property type="evidence" value="ECO:0007669"/>
    <property type="project" value="TreeGrafter"/>
</dbReference>
<name>A0A0B5QQV5_CLOBE</name>
<dbReference type="PROSITE" id="PS50042">
    <property type="entry name" value="CNMP_BINDING_3"/>
    <property type="match status" value="1"/>
</dbReference>
<evidence type="ECO:0000259" key="5">
    <source>
        <dbReference type="PROSITE" id="PS51063"/>
    </source>
</evidence>
<evidence type="ECO:0000259" key="4">
    <source>
        <dbReference type="PROSITE" id="PS50042"/>
    </source>
</evidence>
<feature type="domain" description="Cyclic nucleotide-binding" evidence="4">
    <location>
        <begin position="10"/>
        <end position="135"/>
    </location>
</feature>
<dbReference type="RefSeq" id="WP_017210991.1">
    <property type="nucleotide sequence ID" value="NZ_CP010086.2"/>
</dbReference>
<dbReference type="InterPro" id="IPR012318">
    <property type="entry name" value="HTH_CRP"/>
</dbReference>
<evidence type="ECO:0000313" key="6">
    <source>
        <dbReference type="EMBL" id="AJH00398.1"/>
    </source>
</evidence>
<evidence type="ECO:0000256" key="3">
    <source>
        <dbReference type="ARBA" id="ARBA00023163"/>
    </source>
</evidence>
<dbReference type="InterPro" id="IPR036390">
    <property type="entry name" value="WH_DNA-bd_sf"/>
</dbReference>
<dbReference type="SUPFAM" id="SSF51206">
    <property type="entry name" value="cAMP-binding domain-like"/>
    <property type="match status" value="1"/>
</dbReference>
<dbReference type="CDD" id="cd00038">
    <property type="entry name" value="CAP_ED"/>
    <property type="match status" value="1"/>
</dbReference>
<reference evidence="6" key="2">
    <citation type="submission" date="2016-02" db="EMBL/GenBank/DDBJ databases">
        <title>Genome sequence of Clostridium beijerinckii strain 59B.</title>
        <authorList>
            <person name="Little G.T."/>
            <person name="Minton N.P."/>
        </authorList>
    </citation>
    <scope>NUCLEOTIDE SEQUENCE</scope>
    <source>
        <strain evidence="6">NCIMB 14988</strain>
    </source>
</reference>
<dbReference type="Proteomes" id="UP000031866">
    <property type="component" value="Chromosome"/>
</dbReference>
<dbReference type="InterPro" id="IPR000595">
    <property type="entry name" value="cNMP-bd_dom"/>
</dbReference>
<dbReference type="EMBL" id="CP010086">
    <property type="protein sequence ID" value="AJH00398.1"/>
    <property type="molecule type" value="Genomic_DNA"/>
</dbReference>
<accession>A0A0B5QQV5</accession>
<dbReference type="OrthoDB" id="581021at2"/>
<dbReference type="InterPro" id="IPR050397">
    <property type="entry name" value="Env_Response_Regulators"/>
</dbReference>
<gene>
    <name evidence="7" type="ORF">DFH45_003834</name>
    <name evidence="6" type="ORF">LF65_03845</name>
</gene>
<dbReference type="PROSITE" id="PS51063">
    <property type="entry name" value="HTH_CRP_2"/>
    <property type="match status" value="1"/>
</dbReference>
<dbReference type="GO" id="GO:0005829">
    <property type="term" value="C:cytosol"/>
    <property type="evidence" value="ECO:0007669"/>
    <property type="project" value="TreeGrafter"/>
</dbReference>
<proteinExistence type="predicted"/>
<dbReference type="SUPFAM" id="SSF46785">
    <property type="entry name" value="Winged helix' DNA-binding domain"/>
    <property type="match status" value="1"/>
</dbReference>
<dbReference type="InterPro" id="IPR036388">
    <property type="entry name" value="WH-like_DNA-bd_sf"/>
</dbReference>
<dbReference type="InterPro" id="IPR014710">
    <property type="entry name" value="RmlC-like_jellyroll"/>
</dbReference>
<evidence type="ECO:0000256" key="2">
    <source>
        <dbReference type="ARBA" id="ARBA00023125"/>
    </source>
</evidence>
<feature type="domain" description="HTH crp-type" evidence="5">
    <location>
        <begin position="149"/>
        <end position="215"/>
    </location>
</feature>
<dbReference type="Gene3D" id="2.60.120.10">
    <property type="entry name" value="Jelly Rolls"/>
    <property type="match status" value="1"/>
</dbReference>
<dbReference type="AlphaFoldDB" id="A0A0B5QQV5"/>
<dbReference type="Pfam" id="PF13545">
    <property type="entry name" value="HTH_Crp_2"/>
    <property type="match status" value="1"/>
</dbReference>
<dbReference type="PANTHER" id="PTHR24567">
    <property type="entry name" value="CRP FAMILY TRANSCRIPTIONAL REGULATORY PROTEIN"/>
    <property type="match status" value="1"/>
</dbReference>
<reference evidence="7" key="3">
    <citation type="submission" date="2020-05" db="EMBL/GenBank/DDBJ databases">
        <title>Genomic insights into acetone-butanol-ethanol (ABE) fermentation by sequencing solventogenic clostridia strains.</title>
        <authorList>
            <person name="Brown S."/>
        </authorList>
    </citation>
    <scope>NUCLEOTIDE SEQUENCE</scope>
    <source>
        <strain evidence="7">DJ126</strain>
    </source>
</reference>
<sequence>MKKILDNKLLNYYIKKHNIQSIFDDTILKHFQLHFYEKEEYIMKSEEKLEYYYLIVDGKIKVFYPFENGKSMLLKFYRDFNTVGDLELLKNIPILCNINAVEDTYLIGIPSDILRENYFDNTKFLHHLVDSLSEKLYVTINNSSYNFVYPLINRLSSYLMEHIIDESYIILNSSYLEIAEFLGTTYRHLNRTFKELESQGIIKCENKKINILDMKKLNELSKNIYVKSL</sequence>
<dbReference type="EMBL" id="JABSXK010000001">
    <property type="protein sequence ID" value="NRV10871.1"/>
    <property type="molecule type" value="Genomic_DNA"/>
</dbReference>
<dbReference type="Proteomes" id="UP000821656">
    <property type="component" value="Unassembled WGS sequence"/>
</dbReference>
<reference evidence="8" key="1">
    <citation type="submission" date="2014-12" db="EMBL/GenBank/DDBJ databases">
        <title>Genome sequence of Clostridium beijerinckii strain 59B.</title>
        <authorList>
            <person name="Little G.T."/>
            <person name="Minton N.P."/>
        </authorList>
    </citation>
    <scope>NUCLEOTIDE SEQUENCE [LARGE SCALE GENOMIC DNA]</scope>
    <source>
        <strain evidence="8">59B</strain>
    </source>
</reference>
<evidence type="ECO:0000313" key="8">
    <source>
        <dbReference type="Proteomes" id="UP000031866"/>
    </source>
</evidence>
<evidence type="ECO:0000256" key="1">
    <source>
        <dbReference type="ARBA" id="ARBA00023015"/>
    </source>
</evidence>
<protein>
    <submittedName>
        <fullName evidence="7">CRP-like cAMP-binding protein</fullName>
    </submittedName>
    <submittedName>
        <fullName evidence="6">Cyclic nucleotide-binding protein</fullName>
    </submittedName>
</protein>
<organism evidence="6 8">
    <name type="scientific">Clostridium beijerinckii</name>
    <name type="common">Clostridium MP</name>
    <dbReference type="NCBI Taxonomy" id="1520"/>
    <lineage>
        <taxon>Bacteria</taxon>
        <taxon>Bacillati</taxon>
        <taxon>Bacillota</taxon>
        <taxon>Clostridia</taxon>
        <taxon>Eubacteriales</taxon>
        <taxon>Clostridiaceae</taxon>
        <taxon>Clostridium</taxon>
    </lineage>
</organism>